<name>I0KZZ9_9ACTN</name>
<feature type="compositionally biased region" description="Polar residues" evidence="1">
    <location>
        <begin position="51"/>
        <end position="66"/>
    </location>
</feature>
<reference evidence="3" key="1">
    <citation type="journal article" date="2012" name="J. Bacteriol.">
        <title>Genome Sequence of Micromonospora lupini Lupac 08, Isolated from Root Nodules of Lupinus angustifolius.</title>
        <authorList>
            <person name="Alonso-Vega P."/>
            <person name="Normand P."/>
            <person name="Bacigalupe R."/>
            <person name="Pujic P."/>
            <person name="Lajus A."/>
            <person name="Vallenet D."/>
            <person name="Carro L."/>
            <person name="Coll P."/>
            <person name="Trujillo M.E."/>
        </authorList>
    </citation>
    <scope>NUCLEOTIDE SEQUENCE [LARGE SCALE GENOMIC DNA]</scope>
    <source>
        <strain evidence="3">Lupac 08</strain>
    </source>
</reference>
<feature type="region of interest" description="Disordered" evidence="1">
    <location>
        <begin position="1"/>
        <end position="66"/>
    </location>
</feature>
<gene>
    <name evidence="2" type="ORF">MILUP08_42066</name>
</gene>
<evidence type="ECO:0000313" key="2">
    <source>
        <dbReference type="EMBL" id="CCH17146.1"/>
    </source>
</evidence>
<protein>
    <submittedName>
        <fullName evidence="2">Uncharacterized protein</fullName>
    </submittedName>
</protein>
<comment type="caution">
    <text evidence="2">The sequence shown here is derived from an EMBL/GenBank/DDBJ whole genome shotgun (WGS) entry which is preliminary data.</text>
</comment>
<evidence type="ECO:0000256" key="1">
    <source>
        <dbReference type="SAM" id="MobiDB-lite"/>
    </source>
</evidence>
<evidence type="ECO:0000313" key="3">
    <source>
        <dbReference type="Proteomes" id="UP000003448"/>
    </source>
</evidence>
<feature type="compositionally biased region" description="Low complexity" evidence="1">
    <location>
        <begin position="1"/>
        <end position="12"/>
    </location>
</feature>
<dbReference type="Proteomes" id="UP000003448">
    <property type="component" value="Unassembled WGS sequence"/>
</dbReference>
<keyword evidence="3" id="KW-1185">Reference proteome</keyword>
<dbReference type="AlphaFoldDB" id="I0KZZ9"/>
<organism evidence="2 3">
    <name type="scientific">Micromonospora lupini str. Lupac 08</name>
    <dbReference type="NCBI Taxonomy" id="1150864"/>
    <lineage>
        <taxon>Bacteria</taxon>
        <taxon>Bacillati</taxon>
        <taxon>Actinomycetota</taxon>
        <taxon>Actinomycetes</taxon>
        <taxon>Micromonosporales</taxon>
        <taxon>Micromonosporaceae</taxon>
        <taxon>Micromonospora</taxon>
    </lineage>
</organism>
<dbReference type="EMBL" id="CAIE01000017">
    <property type="protein sequence ID" value="CCH17146.1"/>
    <property type="molecule type" value="Genomic_DNA"/>
</dbReference>
<sequence length="66" mass="6774">MIRSVARAAAAAGPLSAHSGRRHAPRAAGPGHVLSITFDVSRDSTRPRLRSATTAGVGNSQAILRS</sequence>
<proteinExistence type="predicted"/>
<accession>I0KZZ9</accession>